<name>A0A379FVE9_PRORE</name>
<protein>
    <submittedName>
        <fullName evidence="2">Uncharacterized homolog of phage Mu protein gp47</fullName>
    </submittedName>
</protein>
<proteinExistence type="predicted"/>
<sequence length="394" mass="43477">MATKPNIDYEKVLQDSGMPTTEAEIHAQFNQVVVDEGLVTNTSRMSPFWRLITTIVTKPVMWLKEALVNVVMRNMYLATASGAWLDLFAWGVNLTRKSATQAHGVIRFYKVAGASAVTVPKGTIIQTERIAGVIYSVSTTQAVEIAAGQQSQLIPVIADMAGGAHNLAPGYFRILPVAVAGIEQVQSENDWLTTPGADAESDDDLRDRCRNQFNLVGNYHTDAVYRGMIASLVGLSIDRIFFLHDAPRGAGTANAYLLLDSGVASQPFIDQVNDYVMKHGHHGHGDDMQCFAMPETQHALVLTVFVDNLGNFSAEQLGSLKNEVNDLVRCAFRENSLYQVKQTWPYSRFSFSNLGRELHRQFSDIQSLHFSLGDITSELNVPRLTSLVVEVKNV</sequence>
<evidence type="ECO:0000313" key="2">
    <source>
        <dbReference type="EMBL" id="SUC32749.1"/>
    </source>
</evidence>
<dbReference type="PANTHER" id="PTHR37829">
    <property type="entry name" value="PHAGE-LIKE ELEMENT PBSX PROTEIN XKDT"/>
    <property type="match status" value="1"/>
</dbReference>
<dbReference type="AlphaFoldDB" id="A0A379FVE9"/>
<dbReference type="InterPro" id="IPR052399">
    <property type="entry name" value="Phage_Baseplate_Assmbl_Protein"/>
</dbReference>
<reference evidence="2 3" key="1">
    <citation type="submission" date="2018-06" db="EMBL/GenBank/DDBJ databases">
        <authorList>
            <consortium name="Pathogen Informatics"/>
            <person name="Doyle S."/>
        </authorList>
    </citation>
    <scope>NUCLEOTIDE SEQUENCE [LARGE SCALE GENOMIC DNA]</scope>
    <source>
        <strain evidence="2 3">NCTC11801</strain>
    </source>
</reference>
<dbReference type="GeneID" id="93674385"/>
<dbReference type="InterPro" id="IPR006949">
    <property type="entry name" value="Barrel_Baseplate_J-like"/>
</dbReference>
<dbReference type="Pfam" id="PF04865">
    <property type="entry name" value="Baseplate_J"/>
    <property type="match status" value="1"/>
</dbReference>
<evidence type="ECO:0000259" key="1">
    <source>
        <dbReference type="Pfam" id="PF04865"/>
    </source>
</evidence>
<organism evidence="2 3">
    <name type="scientific">Providencia rettgeri</name>
    <dbReference type="NCBI Taxonomy" id="587"/>
    <lineage>
        <taxon>Bacteria</taxon>
        <taxon>Pseudomonadati</taxon>
        <taxon>Pseudomonadota</taxon>
        <taxon>Gammaproteobacteria</taxon>
        <taxon>Enterobacterales</taxon>
        <taxon>Morganellaceae</taxon>
        <taxon>Providencia</taxon>
    </lineage>
</organism>
<dbReference type="Proteomes" id="UP000254208">
    <property type="component" value="Unassembled WGS sequence"/>
</dbReference>
<feature type="domain" description="Baseplate protein J-like barrel" evidence="1">
    <location>
        <begin position="106"/>
        <end position="192"/>
    </location>
</feature>
<dbReference type="RefSeq" id="WP_115167866.1">
    <property type="nucleotide sequence ID" value="NZ_CP077317.1"/>
</dbReference>
<dbReference type="EMBL" id="UGTZ01000001">
    <property type="protein sequence ID" value="SUC32749.1"/>
    <property type="molecule type" value="Genomic_DNA"/>
</dbReference>
<dbReference type="PANTHER" id="PTHR37829:SF3">
    <property type="entry name" value="PROTEIN JAYE-RELATED"/>
    <property type="match status" value="1"/>
</dbReference>
<evidence type="ECO:0000313" key="3">
    <source>
        <dbReference type="Proteomes" id="UP000254208"/>
    </source>
</evidence>
<accession>A0A379FVE9</accession>
<gene>
    <name evidence="2" type="ORF">NCTC11801_03751</name>
</gene>